<accession>A0ABT5QKC1</accession>
<dbReference type="SUPFAM" id="SSF53062">
    <property type="entry name" value="PTS system fructose IIA component-like"/>
    <property type="match status" value="1"/>
</dbReference>
<dbReference type="PROSITE" id="PS51096">
    <property type="entry name" value="PTS_EIIA_TYPE_4"/>
    <property type="match status" value="1"/>
</dbReference>
<evidence type="ECO:0000256" key="4">
    <source>
        <dbReference type="ARBA" id="ARBA00022679"/>
    </source>
</evidence>
<dbReference type="InterPro" id="IPR004701">
    <property type="entry name" value="PTS_EIIA_man-typ"/>
</dbReference>
<evidence type="ECO:0000256" key="2">
    <source>
        <dbReference type="ARBA" id="ARBA00002788"/>
    </source>
</evidence>
<evidence type="ECO:0000313" key="7">
    <source>
        <dbReference type="EMBL" id="MDD1781433.1"/>
    </source>
</evidence>
<keyword evidence="7" id="KW-0418">Kinase</keyword>
<dbReference type="EMBL" id="JAJUBB010000005">
    <property type="protein sequence ID" value="MDD1781433.1"/>
    <property type="molecule type" value="Genomic_DNA"/>
</dbReference>
<dbReference type="EC" id="2.7.1.121" evidence="3"/>
<proteinExistence type="predicted"/>
<dbReference type="NCBIfam" id="TIGR02364">
    <property type="entry name" value="dha_pts"/>
    <property type="match status" value="1"/>
</dbReference>
<dbReference type="RefSeq" id="WP_274141869.1">
    <property type="nucleotide sequence ID" value="NZ_JAJUBB010000005.1"/>
</dbReference>
<comment type="catalytic activity">
    <reaction evidence="1">
        <text>dihydroxyacetone + phosphoenolpyruvate = dihydroxyacetone phosphate + pyruvate</text>
        <dbReference type="Rhea" id="RHEA:18381"/>
        <dbReference type="ChEBI" id="CHEBI:15361"/>
        <dbReference type="ChEBI" id="CHEBI:16016"/>
        <dbReference type="ChEBI" id="CHEBI:57642"/>
        <dbReference type="ChEBI" id="CHEBI:58702"/>
        <dbReference type="EC" id="2.7.1.121"/>
    </reaction>
</comment>
<dbReference type="PANTHER" id="PTHR38594">
    <property type="entry name" value="PEP-DEPENDENT DIHYDROXYACETONE KINASE, PHOSPHORYL DONOR SUBUNIT DHAM"/>
    <property type="match status" value="1"/>
</dbReference>
<reference evidence="7" key="1">
    <citation type="submission" date="2021-12" db="EMBL/GenBank/DDBJ databases">
        <title>Enterovibrio ZSDZ35 sp. nov. and Enterovibrio ZSDZ42 sp. nov., isolated from coastal seawater in Qingdao.</title>
        <authorList>
            <person name="Zhang P."/>
        </authorList>
    </citation>
    <scope>NUCLEOTIDE SEQUENCE</scope>
    <source>
        <strain evidence="7">ZSDZ35</strain>
    </source>
</reference>
<keyword evidence="4" id="KW-0808">Transferase</keyword>
<protein>
    <recommendedName>
        <fullName evidence="3">phosphoenolpyruvate--glycerone phosphotransferase</fullName>
        <ecNumber evidence="3">2.7.1.121</ecNumber>
    </recommendedName>
</protein>
<keyword evidence="8" id="KW-1185">Reference proteome</keyword>
<dbReference type="PANTHER" id="PTHR38594:SF1">
    <property type="entry name" value="PEP-DEPENDENT DIHYDROXYACETONE KINASE, PHOSPHORYL DONOR SUBUNIT DHAM"/>
    <property type="match status" value="1"/>
</dbReference>
<dbReference type="InterPro" id="IPR012844">
    <property type="entry name" value="DhaM_N"/>
</dbReference>
<sequence length="132" mass="13577">MNNTISLVIVSHSRLVAEGVADMAKQIVADAVPVAWTGGTVDGQLGCNADAISEAINSVWTPNGVAIFVDMGSTELNSEVAIDMLPPEKAKVVRIIDAPLVEGVIVASYKAIAGGNLKQVELAANELNHAGG</sequence>
<evidence type="ECO:0000256" key="5">
    <source>
        <dbReference type="ARBA" id="ARBA00046577"/>
    </source>
</evidence>
<dbReference type="Pfam" id="PF03610">
    <property type="entry name" value="EIIA-man"/>
    <property type="match status" value="1"/>
</dbReference>
<dbReference type="Proteomes" id="UP001149821">
    <property type="component" value="Unassembled WGS sequence"/>
</dbReference>
<evidence type="ECO:0000313" key="8">
    <source>
        <dbReference type="Proteomes" id="UP001149821"/>
    </source>
</evidence>
<evidence type="ECO:0000259" key="6">
    <source>
        <dbReference type="PROSITE" id="PS51096"/>
    </source>
</evidence>
<feature type="domain" description="PTS EIIA type-4" evidence="6">
    <location>
        <begin position="4"/>
        <end position="132"/>
    </location>
</feature>
<evidence type="ECO:0000256" key="3">
    <source>
        <dbReference type="ARBA" id="ARBA00012095"/>
    </source>
</evidence>
<organism evidence="7 8">
    <name type="scientific">Enterovibrio qingdaonensis</name>
    <dbReference type="NCBI Taxonomy" id="2899818"/>
    <lineage>
        <taxon>Bacteria</taxon>
        <taxon>Pseudomonadati</taxon>
        <taxon>Pseudomonadota</taxon>
        <taxon>Gammaproteobacteria</taxon>
        <taxon>Vibrionales</taxon>
        <taxon>Vibrionaceae</taxon>
        <taxon>Enterovibrio</taxon>
    </lineage>
</organism>
<dbReference type="InterPro" id="IPR036662">
    <property type="entry name" value="PTS_EIIA_man-typ_sf"/>
</dbReference>
<gene>
    <name evidence="7" type="ORF">LRP49_09500</name>
</gene>
<evidence type="ECO:0000256" key="1">
    <source>
        <dbReference type="ARBA" id="ARBA00001113"/>
    </source>
</evidence>
<name>A0ABT5QKC1_9GAMM</name>
<comment type="caution">
    <text evidence="7">The sequence shown here is derived from an EMBL/GenBank/DDBJ whole genome shotgun (WGS) entry which is preliminary data.</text>
</comment>
<dbReference type="InterPro" id="IPR039643">
    <property type="entry name" value="DhaM"/>
</dbReference>
<comment type="function">
    <text evidence="2">Component of the dihydroxyacetone kinase complex, which is responsible for the phosphoenolpyruvate (PEP)-dependent phosphorylation of dihydroxyacetone. DhaM serves as the phosphoryl donor. Is phosphorylated by phosphoenolpyruvate in an EI- and HPr-dependent reaction, and a phosphorelay system on histidine residues finally leads to phosphoryl transfer to DhaL and dihydroxyacetone.</text>
</comment>
<dbReference type="Gene3D" id="3.40.50.510">
    <property type="entry name" value="Phosphotransferase system, mannose-type IIA component"/>
    <property type="match status" value="1"/>
</dbReference>
<comment type="subunit">
    <text evidence="5">Homodimer. The dihydroxyacetone kinase complex is composed of a homodimer of DhaM, a homodimer of DhaK and the subunit DhaL.</text>
</comment>
<dbReference type="GO" id="GO:0016301">
    <property type="term" value="F:kinase activity"/>
    <property type="evidence" value="ECO:0007669"/>
    <property type="project" value="UniProtKB-KW"/>
</dbReference>